<dbReference type="RefSeq" id="WP_121375992.1">
    <property type="nucleotide sequence ID" value="NZ_RBLC01000001.1"/>
</dbReference>
<dbReference type="GO" id="GO:0006865">
    <property type="term" value="P:amino acid transport"/>
    <property type="evidence" value="ECO:0007669"/>
    <property type="project" value="InterPro"/>
</dbReference>
<name>A0A495MMM0_9FLAO</name>
<evidence type="ECO:0000256" key="2">
    <source>
        <dbReference type="ARBA" id="ARBA00022475"/>
    </source>
</evidence>
<keyword evidence="4 6" id="KW-1133">Transmembrane helix</keyword>
<dbReference type="EMBL" id="RBLC01000001">
    <property type="protein sequence ID" value="RKS26688.1"/>
    <property type="molecule type" value="Genomic_DNA"/>
</dbReference>
<evidence type="ECO:0000256" key="4">
    <source>
        <dbReference type="ARBA" id="ARBA00022989"/>
    </source>
</evidence>
<keyword evidence="2" id="KW-1003">Cell membrane</keyword>
<proteinExistence type="predicted"/>
<dbReference type="Proteomes" id="UP000277579">
    <property type="component" value="Unassembled WGS sequence"/>
</dbReference>
<dbReference type="AlphaFoldDB" id="A0A495MMM0"/>
<feature type="transmembrane region" description="Helical" evidence="6">
    <location>
        <begin position="71"/>
        <end position="92"/>
    </location>
</feature>
<sequence length="208" mass="23544">MAIAMALLWGIFLSAVGIALPGLINMTAAKISVRDGRSRAVYFALGATVIVFFQTYIAVAFAKFINSRPDIIHLLQEIGLGLFTLLTVYFFFIAKKPKLKEEVSKIRTKVGRFFLGMLLSALNFFPIPYYVFVSITLANNGHLEFTPILIWMFVTGVVIGSFSIFYLYIIFFKKIEHKTNWMMENMNYFLGSVTGLVAIINLIKILRN</sequence>
<evidence type="ECO:0000256" key="3">
    <source>
        <dbReference type="ARBA" id="ARBA00022692"/>
    </source>
</evidence>
<keyword evidence="8" id="KW-1185">Reference proteome</keyword>
<accession>A0A495MMM0</accession>
<keyword evidence="3 6" id="KW-0812">Transmembrane</keyword>
<feature type="transmembrane region" description="Helical" evidence="6">
    <location>
        <begin position="40"/>
        <end position="65"/>
    </location>
</feature>
<comment type="caution">
    <text evidence="7">The sequence shown here is derived from an EMBL/GenBank/DDBJ whole genome shotgun (WGS) entry which is preliminary data.</text>
</comment>
<comment type="subcellular location">
    <subcellularLocation>
        <location evidence="1">Cell membrane</location>
        <topology evidence="1">Multi-pass membrane protein</topology>
    </subcellularLocation>
</comment>
<feature type="transmembrane region" description="Helical" evidence="6">
    <location>
        <begin position="188"/>
        <end position="206"/>
    </location>
</feature>
<gene>
    <name evidence="7" type="ORF">CLV94_1754</name>
</gene>
<evidence type="ECO:0000256" key="1">
    <source>
        <dbReference type="ARBA" id="ARBA00004651"/>
    </source>
</evidence>
<evidence type="ECO:0000256" key="6">
    <source>
        <dbReference type="SAM" id="Phobius"/>
    </source>
</evidence>
<reference evidence="7 8" key="1">
    <citation type="submission" date="2018-10" db="EMBL/GenBank/DDBJ databases">
        <title>Genomic Encyclopedia of Archaeal and Bacterial Type Strains, Phase II (KMG-II): from individual species to whole genera.</title>
        <authorList>
            <person name="Goeker M."/>
        </authorList>
    </citation>
    <scope>NUCLEOTIDE SEQUENCE [LARGE SCALE GENOMIC DNA]</scope>
    <source>
        <strain evidence="7 8">DSM 29537</strain>
    </source>
</reference>
<dbReference type="InterPro" id="IPR001123">
    <property type="entry name" value="LeuE-type"/>
</dbReference>
<evidence type="ECO:0000256" key="5">
    <source>
        <dbReference type="ARBA" id="ARBA00023136"/>
    </source>
</evidence>
<organism evidence="7 8">
    <name type="scientific">Flavobacterium endophyticum</name>
    <dbReference type="NCBI Taxonomy" id="1540163"/>
    <lineage>
        <taxon>Bacteria</taxon>
        <taxon>Pseudomonadati</taxon>
        <taxon>Bacteroidota</taxon>
        <taxon>Flavobacteriia</taxon>
        <taxon>Flavobacteriales</taxon>
        <taxon>Flavobacteriaceae</taxon>
        <taxon>Flavobacterium</taxon>
    </lineage>
</organism>
<keyword evidence="5 6" id="KW-0472">Membrane</keyword>
<evidence type="ECO:0000313" key="7">
    <source>
        <dbReference type="EMBL" id="RKS26688.1"/>
    </source>
</evidence>
<dbReference type="OrthoDB" id="1451945at2"/>
<feature type="transmembrane region" description="Helical" evidence="6">
    <location>
        <begin position="148"/>
        <end position="168"/>
    </location>
</feature>
<feature type="transmembrane region" description="Helical" evidence="6">
    <location>
        <begin position="113"/>
        <end position="136"/>
    </location>
</feature>
<evidence type="ECO:0000313" key="8">
    <source>
        <dbReference type="Proteomes" id="UP000277579"/>
    </source>
</evidence>
<dbReference type="GO" id="GO:0005886">
    <property type="term" value="C:plasma membrane"/>
    <property type="evidence" value="ECO:0007669"/>
    <property type="project" value="UniProtKB-SubCell"/>
</dbReference>
<feature type="transmembrane region" description="Helical" evidence="6">
    <location>
        <begin position="6"/>
        <end position="28"/>
    </location>
</feature>
<dbReference type="Pfam" id="PF01810">
    <property type="entry name" value="LysE"/>
    <property type="match status" value="1"/>
</dbReference>
<protein>
    <submittedName>
        <fullName evidence="7">Threonine/homoserine/homoserine lactone efflux protein</fullName>
    </submittedName>
</protein>